<dbReference type="SUPFAM" id="SSF53335">
    <property type="entry name" value="S-adenosyl-L-methionine-dependent methyltransferases"/>
    <property type="match status" value="1"/>
</dbReference>
<keyword evidence="7" id="KW-0808">Transferase</keyword>
<proteinExistence type="inferred from homology"/>
<dbReference type="Pfam" id="PF01135">
    <property type="entry name" value="PCMT"/>
    <property type="match status" value="1"/>
</dbReference>
<comment type="similarity">
    <text evidence="2">Belongs to the methyltransferase superfamily. L-isoaspartyl/D-aspartyl protein methyltransferase family.</text>
</comment>
<sequence length="413" mass="44522">MTEQTYVSDGPVDSEQAQELREGMVSALQTSGVLRSPGVVAALRAVPRHVFGPEDELESAYALRTVLHRTLDETGVAVSMISAVDIQALMLEQAQISPGMRVLEVGSGGYNAALLAELVGPDGQITTVDIDPRVTERSVQYLARAGYERVNVVLADADSGVPQHAPYDRIVVTTSVADLPPAWIEQLAPEGRIIVPLRMRGITRVVVLHRQGAGLVSGEYELAQFVPMRGAASPAERYLELADGVTLLIDSDLPIDPGALRDSLSQPRVEAWGEVTGVERFDGLHLWLMVNEPMFGIITATKAAAEAGLIAHAWPLGLPTILDEAGTSFAYLSLRRFDDGLRFGAIGHGPRDQEMADRLVTLISTWDESNLDATIAVYPAGTPDDAISTNGRARVLDRPRNRVAITWPAPQES</sequence>
<evidence type="ECO:0000256" key="2">
    <source>
        <dbReference type="ARBA" id="ARBA00005369"/>
    </source>
</evidence>
<evidence type="ECO:0000256" key="11">
    <source>
        <dbReference type="ARBA" id="ARBA00031350"/>
    </source>
</evidence>
<dbReference type="Proteomes" id="UP001500843">
    <property type="component" value="Unassembled WGS sequence"/>
</dbReference>
<evidence type="ECO:0000256" key="6">
    <source>
        <dbReference type="ARBA" id="ARBA00022603"/>
    </source>
</evidence>
<evidence type="ECO:0000256" key="3">
    <source>
        <dbReference type="ARBA" id="ARBA00011890"/>
    </source>
</evidence>
<name>A0ABP8WHN4_9MICO</name>
<evidence type="ECO:0000256" key="7">
    <source>
        <dbReference type="ARBA" id="ARBA00022679"/>
    </source>
</evidence>
<keyword evidence="5" id="KW-0963">Cytoplasm</keyword>
<evidence type="ECO:0000313" key="13">
    <source>
        <dbReference type="Proteomes" id="UP001500843"/>
    </source>
</evidence>
<evidence type="ECO:0000256" key="9">
    <source>
        <dbReference type="ARBA" id="ARBA00030757"/>
    </source>
</evidence>
<dbReference type="CDD" id="cd02440">
    <property type="entry name" value="AdoMet_MTases"/>
    <property type="match status" value="1"/>
</dbReference>
<dbReference type="InterPro" id="IPR029063">
    <property type="entry name" value="SAM-dependent_MTases_sf"/>
</dbReference>
<evidence type="ECO:0000256" key="1">
    <source>
        <dbReference type="ARBA" id="ARBA00004496"/>
    </source>
</evidence>
<evidence type="ECO:0000256" key="4">
    <source>
        <dbReference type="ARBA" id="ARBA00013346"/>
    </source>
</evidence>
<evidence type="ECO:0000256" key="10">
    <source>
        <dbReference type="ARBA" id="ARBA00031323"/>
    </source>
</evidence>
<dbReference type="Gene3D" id="3.40.50.150">
    <property type="entry name" value="Vaccinia Virus protein VP39"/>
    <property type="match status" value="1"/>
</dbReference>
<accession>A0ABP8WHN4</accession>
<dbReference type="RefSeq" id="WP_253877175.1">
    <property type="nucleotide sequence ID" value="NZ_BAABHM010000002.1"/>
</dbReference>
<protein>
    <recommendedName>
        <fullName evidence="4">Protein-L-isoaspartate O-methyltransferase</fullName>
        <ecNumber evidence="3">2.1.1.77</ecNumber>
    </recommendedName>
    <alternativeName>
        <fullName evidence="11">L-isoaspartyl protein carboxyl methyltransferase</fullName>
    </alternativeName>
    <alternativeName>
        <fullName evidence="9">Protein L-isoaspartyl methyltransferase</fullName>
    </alternativeName>
    <alternativeName>
        <fullName evidence="10">Protein-beta-aspartate methyltransferase</fullName>
    </alternativeName>
</protein>
<dbReference type="NCBIfam" id="TIGR04364">
    <property type="entry name" value="methyltran_FxLD"/>
    <property type="match status" value="1"/>
</dbReference>
<dbReference type="PANTHER" id="PTHR11579:SF0">
    <property type="entry name" value="PROTEIN-L-ISOASPARTATE(D-ASPARTATE) O-METHYLTRANSFERASE"/>
    <property type="match status" value="1"/>
</dbReference>
<keyword evidence="8" id="KW-0949">S-adenosyl-L-methionine</keyword>
<organism evidence="12 13">
    <name type="scientific">Promicromonospora umidemergens</name>
    <dbReference type="NCBI Taxonomy" id="629679"/>
    <lineage>
        <taxon>Bacteria</taxon>
        <taxon>Bacillati</taxon>
        <taxon>Actinomycetota</taxon>
        <taxon>Actinomycetes</taxon>
        <taxon>Micrococcales</taxon>
        <taxon>Promicromonosporaceae</taxon>
        <taxon>Promicromonospora</taxon>
    </lineage>
</organism>
<evidence type="ECO:0000313" key="12">
    <source>
        <dbReference type="EMBL" id="GAA4687904.1"/>
    </source>
</evidence>
<reference evidence="13" key="1">
    <citation type="journal article" date="2019" name="Int. J. Syst. Evol. Microbiol.">
        <title>The Global Catalogue of Microorganisms (GCM) 10K type strain sequencing project: providing services to taxonomists for standard genome sequencing and annotation.</title>
        <authorList>
            <consortium name="The Broad Institute Genomics Platform"/>
            <consortium name="The Broad Institute Genome Sequencing Center for Infectious Disease"/>
            <person name="Wu L."/>
            <person name="Ma J."/>
        </authorList>
    </citation>
    <scope>NUCLEOTIDE SEQUENCE [LARGE SCALE GENOMIC DNA]</scope>
    <source>
        <strain evidence="13">JCM 17975</strain>
    </source>
</reference>
<dbReference type="InterPro" id="IPR027573">
    <property type="entry name" value="Methyltran_FxLD"/>
</dbReference>
<dbReference type="EC" id="2.1.1.77" evidence="3"/>
<evidence type="ECO:0000256" key="8">
    <source>
        <dbReference type="ARBA" id="ARBA00022691"/>
    </source>
</evidence>
<gene>
    <name evidence="12" type="ORF">GCM10023198_02830</name>
</gene>
<keyword evidence="13" id="KW-1185">Reference proteome</keyword>
<dbReference type="EMBL" id="BAABHM010000002">
    <property type="protein sequence ID" value="GAA4687904.1"/>
    <property type="molecule type" value="Genomic_DNA"/>
</dbReference>
<dbReference type="PANTHER" id="PTHR11579">
    <property type="entry name" value="PROTEIN-L-ISOASPARTATE O-METHYLTRANSFERASE"/>
    <property type="match status" value="1"/>
</dbReference>
<comment type="caution">
    <text evidence="12">The sequence shown here is derived from an EMBL/GenBank/DDBJ whole genome shotgun (WGS) entry which is preliminary data.</text>
</comment>
<keyword evidence="6" id="KW-0489">Methyltransferase</keyword>
<evidence type="ECO:0000256" key="5">
    <source>
        <dbReference type="ARBA" id="ARBA00022490"/>
    </source>
</evidence>
<dbReference type="InterPro" id="IPR000682">
    <property type="entry name" value="PCMT"/>
</dbReference>
<comment type="subcellular location">
    <subcellularLocation>
        <location evidence="1">Cytoplasm</location>
    </subcellularLocation>
</comment>